<dbReference type="AlphaFoldDB" id="A0AAV7MX47"/>
<reference evidence="1" key="1">
    <citation type="journal article" date="2022" name="bioRxiv">
        <title>Sequencing and chromosome-scale assembly of the giantPleurodeles waltlgenome.</title>
        <authorList>
            <person name="Brown T."/>
            <person name="Elewa A."/>
            <person name="Iarovenko S."/>
            <person name="Subramanian E."/>
            <person name="Araus A.J."/>
            <person name="Petzold A."/>
            <person name="Susuki M."/>
            <person name="Suzuki K.-i.T."/>
            <person name="Hayashi T."/>
            <person name="Toyoda A."/>
            <person name="Oliveira C."/>
            <person name="Osipova E."/>
            <person name="Leigh N.D."/>
            <person name="Simon A."/>
            <person name="Yun M.H."/>
        </authorList>
    </citation>
    <scope>NUCLEOTIDE SEQUENCE</scope>
    <source>
        <strain evidence="1">20211129_DDA</strain>
        <tissue evidence="1">Liver</tissue>
    </source>
</reference>
<evidence type="ECO:0000313" key="1">
    <source>
        <dbReference type="EMBL" id="KAJ1108291.1"/>
    </source>
</evidence>
<proteinExistence type="predicted"/>
<name>A0AAV7MX47_PLEWA</name>
<comment type="caution">
    <text evidence="1">The sequence shown here is derived from an EMBL/GenBank/DDBJ whole genome shotgun (WGS) entry which is preliminary data.</text>
</comment>
<organism evidence="1 2">
    <name type="scientific">Pleurodeles waltl</name>
    <name type="common">Iberian ribbed newt</name>
    <dbReference type="NCBI Taxonomy" id="8319"/>
    <lineage>
        <taxon>Eukaryota</taxon>
        <taxon>Metazoa</taxon>
        <taxon>Chordata</taxon>
        <taxon>Craniata</taxon>
        <taxon>Vertebrata</taxon>
        <taxon>Euteleostomi</taxon>
        <taxon>Amphibia</taxon>
        <taxon>Batrachia</taxon>
        <taxon>Caudata</taxon>
        <taxon>Salamandroidea</taxon>
        <taxon>Salamandridae</taxon>
        <taxon>Pleurodelinae</taxon>
        <taxon>Pleurodeles</taxon>
    </lineage>
</organism>
<protein>
    <submittedName>
        <fullName evidence="1">Uncharacterized protein</fullName>
    </submittedName>
</protein>
<dbReference type="Proteomes" id="UP001066276">
    <property type="component" value="Chromosome 9"/>
</dbReference>
<keyword evidence="2" id="KW-1185">Reference proteome</keyword>
<gene>
    <name evidence="1" type="ORF">NDU88_005667</name>
</gene>
<evidence type="ECO:0000313" key="2">
    <source>
        <dbReference type="Proteomes" id="UP001066276"/>
    </source>
</evidence>
<sequence>MHQRETQWKSILPQWLSCSALGVSGDDVRTPLNIEEPSHAELLAAIQGSQVALEGKIEAVAVEVNLLWGGPPEGIRQG</sequence>
<accession>A0AAV7MX47</accession>
<dbReference type="EMBL" id="JANPWB010000013">
    <property type="protein sequence ID" value="KAJ1108291.1"/>
    <property type="molecule type" value="Genomic_DNA"/>
</dbReference>